<protein>
    <recommendedName>
        <fullName evidence="5">Senescence regulator</fullName>
    </recommendedName>
</protein>
<comment type="similarity">
    <text evidence="1">Belongs to the senescence regulator S40 family.</text>
</comment>
<gene>
    <name evidence="3" type="ORF">Csa_6G520440</name>
</gene>
<dbReference type="InterPro" id="IPR007608">
    <property type="entry name" value="Senescence_reg_S40"/>
</dbReference>
<reference evidence="3 4" key="2">
    <citation type="journal article" date="2009" name="PLoS ONE">
        <title>An integrated genetic and cytogenetic map of the cucumber genome.</title>
        <authorList>
            <person name="Ren Y."/>
            <person name="Zhang Z."/>
            <person name="Liu J."/>
            <person name="Staub J.E."/>
            <person name="Han Y."/>
            <person name="Cheng Z."/>
            <person name="Li X."/>
            <person name="Lu J."/>
            <person name="Miao H."/>
            <person name="Kang H."/>
            <person name="Xie B."/>
            <person name="Gu X."/>
            <person name="Wang X."/>
            <person name="Du Y."/>
            <person name="Jin W."/>
            <person name="Huang S."/>
        </authorList>
    </citation>
    <scope>NUCLEOTIDE SEQUENCE [LARGE SCALE GENOMIC DNA]</scope>
    <source>
        <strain evidence="4">cv. 9930</strain>
    </source>
</reference>
<organism evidence="3 4">
    <name type="scientific">Cucumis sativus</name>
    <name type="common">Cucumber</name>
    <dbReference type="NCBI Taxonomy" id="3659"/>
    <lineage>
        <taxon>Eukaryota</taxon>
        <taxon>Viridiplantae</taxon>
        <taxon>Streptophyta</taxon>
        <taxon>Embryophyta</taxon>
        <taxon>Tracheophyta</taxon>
        <taxon>Spermatophyta</taxon>
        <taxon>Magnoliopsida</taxon>
        <taxon>eudicotyledons</taxon>
        <taxon>Gunneridae</taxon>
        <taxon>Pentapetalae</taxon>
        <taxon>rosids</taxon>
        <taxon>fabids</taxon>
        <taxon>Cucurbitales</taxon>
        <taxon>Cucurbitaceae</taxon>
        <taxon>Benincaseae</taxon>
        <taxon>Cucumis</taxon>
    </lineage>
</organism>
<dbReference type="STRING" id="3659.A0A0A0KNP6"/>
<accession>A0A0A0KNP6</accession>
<dbReference type="AlphaFoldDB" id="A0A0A0KNP6"/>
<evidence type="ECO:0000256" key="2">
    <source>
        <dbReference type="SAM" id="MobiDB-lite"/>
    </source>
</evidence>
<keyword evidence="4" id="KW-1185">Reference proteome</keyword>
<dbReference type="PANTHER" id="PTHR33083:SF49">
    <property type="entry name" value="SENESCENCE REGULATOR"/>
    <property type="match status" value="1"/>
</dbReference>
<dbReference type="Gramene" id="KGN49346">
    <property type="protein sequence ID" value="KGN49346"/>
    <property type="gene ID" value="Csa_6G520440"/>
</dbReference>
<evidence type="ECO:0008006" key="5">
    <source>
        <dbReference type="Google" id="ProtNLM"/>
    </source>
</evidence>
<evidence type="ECO:0000313" key="3">
    <source>
        <dbReference type="EMBL" id="KGN49346.1"/>
    </source>
</evidence>
<dbReference type="Pfam" id="PF04520">
    <property type="entry name" value="Senescence_reg"/>
    <property type="match status" value="1"/>
</dbReference>
<reference evidence="3 4" key="4">
    <citation type="journal article" date="2011" name="BMC Genomics">
        <title>RNA-Seq improves annotation of protein-coding genes in the cucumber genome.</title>
        <authorList>
            <person name="Li Z."/>
            <person name="Zhang Z."/>
            <person name="Yan P."/>
            <person name="Huang S."/>
            <person name="Fei Z."/>
            <person name="Lin K."/>
        </authorList>
    </citation>
    <scope>NUCLEOTIDE SEQUENCE [LARGE SCALE GENOMIC DNA]</scope>
    <source>
        <strain evidence="4">cv. 9930</strain>
    </source>
</reference>
<evidence type="ECO:0000313" key="4">
    <source>
        <dbReference type="Proteomes" id="UP000029981"/>
    </source>
</evidence>
<evidence type="ECO:0000256" key="1">
    <source>
        <dbReference type="ARBA" id="ARBA00034773"/>
    </source>
</evidence>
<dbReference type="OMA" id="TTHRNTR"/>
<dbReference type="Proteomes" id="UP000029981">
    <property type="component" value="Chromosome 6"/>
</dbReference>
<name>A0A0A0KNP6_CUCSA</name>
<dbReference type="OrthoDB" id="672058at2759"/>
<dbReference type="GO" id="GO:0010150">
    <property type="term" value="P:leaf senescence"/>
    <property type="evidence" value="ECO:0007669"/>
    <property type="project" value="UniProtKB-ARBA"/>
</dbReference>
<proteinExistence type="inferred from homology"/>
<sequence length="153" mass="17933">MAEEFHESDIIFADHHHHYRRRRRRFFHPSLDFAQILLTTTHRNTRNNTNDDSDSDSDRNHHHHHNNSKDFAASLPVKIPETVFRYSSDMEELDEEWNSEDNNNIVPPHVIIGQRLSGKMAFSVRSGNGRTLKGRDLSEVRNSILRMTGFLET</sequence>
<dbReference type="PANTHER" id="PTHR33083">
    <property type="entry name" value="EXPRESSED PROTEIN"/>
    <property type="match status" value="1"/>
</dbReference>
<dbReference type="KEGG" id="csv:101217175"/>
<reference evidence="3 4" key="3">
    <citation type="journal article" date="2010" name="BMC Genomics">
        <title>Transcriptome sequencing and comparative analysis of cucumber flowers with different sex types.</title>
        <authorList>
            <person name="Guo S."/>
            <person name="Zheng Y."/>
            <person name="Joung J.G."/>
            <person name="Liu S."/>
            <person name="Zhang Z."/>
            <person name="Crasta O.R."/>
            <person name="Sobral B.W."/>
            <person name="Xu Y."/>
            <person name="Huang S."/>
            <person name="Fei Z."/>
        </authorList>
    </citation>
    <scope>NUCLEOTIDE SEQUENCE [LARGE SCALE GENOMIC DNA]</scope>
    <source>
        <strain evidence="4">cv. 9930</strain>
    </source>
</reference>
<feature type="region of interest" description="Disordered" evidence="2">
    <location>
        <begin position="42"/>
        <end position="72"/>
    </location>
</feature>
<reference evidence="3 4" key="1">
    <citation type="journal article" date="2009" name="Nat. Genet.">
        <title>The genome of the cucumber, Cucumis sativus L.</title>
        <authorList>
            <person name="Huang S."/>
            <person name="Li R."/>
            <person name="Zhang Z."/>
            <person name="Li L."/>
            <person name="Gu X."/>
            <person name="Fan W."/>
            <person name="Lucas W.J."/>
            <person name="Wang X."/>
            <person name="Xie B."/>
            <person name="Ni P."/>
            <person name="Ren Y."/>
            <person name="Zhu H."/>
            <person name="Li J."/>
            <person name="Lin K."/>
            <person name="Jin W."/>
            <person name="Fei Z."/>
            <person name="Li G."/>
            <person name="Staub J."/>
            <person name="Kilian A."/>
            <person name="van der Vossen E.A."/>
            <person name="Wu Y."/>
            <person name="Guo J."/>
            <person name="He J."/>
            <person name="Jia Z."/>
            <person name="Ren Y."/>
            <person name="Tian G."/>
            <person name="Lu Y."/>
            <person name="Ruan J."/>
            <person name="Qian W."/>
            <person name="Wang M."/>
            <person name="Huang Q."/>
            <person name="Li B."/>
            <person name="Xuan Z."/>
            <person name="Cao J."/>
            <person name="Asan"/>
            <person name="Wu Z."/>
            <person name="Zhang J."/>
            <person name="Cai Q."/>
            <person name="Bai Y."/>
            <person name="Zhao B."/>
            <person name="Han Y."/>
            <person name="Li Y."/>
            <person name="Li X."/>
            <person name="Wang S."/>
            <person name="Shi Q."/>
            <person name="Liu S."/>
            <person name="Cho W.K."/>
            <person name="Kim J.Y."/>
            <person name="Xu Y."/>
            <person name="Heller-Uszynska K."/>
            <person name="Miao H."/>
            <person name="Cheng Z."/>
            <person name="Zhang S."/>
            <person name="Wu J."/>
            <person name="Yang Y."/>
            <person name="Kang H."/>
            <person name="Li M."/>
            <person name="Liang H."/>
            <person name="Ren X."/>
            <person name="Shi Z."/>
            <person name="Wen M."/>
            <person name="Jian M."/>
            <person name="Yang H."/>
            <person name="Zhang G."/>
            <person name="Yang Z."/>
            <person name="Chen R."/>
            <person name="Liu S."/>
            <person name="Li J."/>
            <person name="Ma L."/>
            <person name="Liu H."/>
            <person name="Zhou Y."/>
            <person name="Zhao J."/>
            <person name="Fang X."/>
            <person name="Li G."/>
            <person name="Fang L."/>
            <person name="Li Y."/>
            <person name="Liu D."/>
            <person name="Zheng H."/>
            <person name="Zhang Y."/>
            <person name="Qin N."/>
            <person name="Li Z."/>
            <person name="Yang G."/>
            <person name="Yang S."/>
            <person name="Bolund L."/>
            <person name="Kristiansen K."/>
            <person name="Zheng H."/>
            <person name="Li S."/>
            <person name="Zhang X."/>
            <person name="Yang H."/>
            <person name="Wang J."/>
            <person name="Sun R."/>
            <person name="Zhang B."/>
            <person name="Jiang S."/>
            <person name="Wang J."/>
            <person name="Du Y."/>
            <person name="Li S."/>
        </authorList>
    </citation>
    <scope>NUCLEOTIDE SEQUENCE [LARGE SCALE GENOMIC DNA]</scope>
    <source>
        <strain evidence="4">cv. 9930</strain>
    </source>
</reference>
<dbReference type="eggNOG" id="ENOG502S431">
    <property type="taxonomic scope" value="Eukaryota"/>
</dbReference>
<dbReference type="EMBL" id="CM002927">
    <property type="protein sequence ID" value="KGN49346.1"/>
    <property type="molecule type" value="Genomic_DNA"/>
</dbReference>